<sequence length="96" mass="10795">MDIEGKGVSWPKTINNEFDKSKPYSLVLKTSLNSVGQEICLKRRNLLRVGSQDDVSGGNVKPLWPNGKTISAPKLSDLKSFMHLIPSDCRDFYDRL</sequence>
<accession>A0ABQ9G1Q8</accession>
<name>A0ABQ9G1Q8_9NEOP</name>
<reference evidence="1 2" key="1">
    <citation type="submission" date="2023-02" db="EMBL/GenBank/DDBJ databases">
        <title>LHISI_Scaffold_Assembly.</title>
        <authorList>
            <person name="Stuart O.P."/>
            <person name="Cleave R."/>
            <person name="Magrath M.J.L."/>
            <person name="Mikheyev A.S."/>
        </authorList>
    </citation>
    <scope>NUCLEOTIDE SEQUENCE [LARGE SCALE GENOMIC DNA]</scope>
    <source>
        <strain evidence="1">Daus_M_001</strain>
        <tissue evidence="1">Leg muscle</tissue>
    </source>
</reference>
<dbReference type="Proteomes" id="UP001159363">
    <property type="component" value="Chromosome 15"/>
</dbReference>
<protein>
    <submittedName>
        <fullName evidence="1">Uncharacterized protein</fullName>
    </submittedName>
</protein>
<comment type="caution">
    <text evidence="1">The sequence shown here is derived from an EMBL/GenBank/DDBJ whole genome shotgun (WGS) entry which is preliminary data.</text>
</comment>
<proteinExistence type="predicted"/>
<evidence type="ECO:0000313" key="2">
    <source>
        <dbReference type="Proteomes" id="UP001159363"/>
    </source>
</evidence>
<dbReference type="EMBL" id="JARBHB010000016">
    <property type="protein sequence ID" value="KAJ8866423.1"/>
    <property type="molecule type" value="Genomic_DNA"/>
</dbReference>
<keyword evidence="2" id="KW-1185">Reference proteome</keyword>
<evidence type="ECO:0000313" key="1">
    <source>
        <dbReference type="EMBL" id="KAJ8866423.1"/>
    </source>
</evidence>
<gene>
    <name evidence="1" type="ORF">PR048_032266</name>
</gene>
<organism evidence="1 2">
    <name type="scientific">Dryococelus australis</name>
    <dbReference type="NCBI Taxonomy" id="614101"/>
    <lineage>
        <taxon>Eukaryota</taxon>
        <taxon>Metazoa</taxon>
        <taxon>Ecdysozoa</taxon>
        <taxon>Arthropoda</taxon>
        <taxon>Hexapoda</taxon>
        <taxon>Insecta</taxon>
        <taxon>Pterygota</taxon>
        <taxon>Neoptera</taxon>
        <taxon>Polyneoptera</taxon>
        <taxon>Phasmatodea</taxon>
        <taxon>Verophasmatodea</taxon>
        <taxon>Anareolatae</taxon>
        <taxon>Phasmatidae</taxon>
        <taxon>Eurycanthinae</taxon>
        <taxon>Dryococelus</taxon>
    </lineage>
</organism>